<gene>
    <name evidence="1" type="ORF">VN97_g9207</name>
</gene>
<reference evidence="1" key="1">
    <citation type="submission" date="2015-06" db="EMBL/GenBank/DDBJ databases">
        <authorList>
            <person name="Nguyen H."/>
        </authorList>
    </citation>
    <scope>NUCLEOTIDE SEQUENCE</scope>
    <source>
        <strain evidence="1">DAOM 180753</strain>
    </source>
</reference>
<comment type="caution">
    <text evidence="1">The sequence shown here is derived from an EMBL/GenBank/DDBJ whole genome shotgun (WGS) entry which is preliminary data.</text>
</comment>
<accession>A0AAI9TC28</accession>
<evidence type="ECO:0000313" key="1">
    <source>
        <dbReference type="EMBL" id="KAJ9484176.1"/>
    </source>
</evidence>
<organism evidence="1 2">
    <name type="scientific">Penicillium thymicola</name>
    <dbReference type="NCBI Taxonomy" id="293382"/>
    <lineage>
        <taxon>Eukaryota</taxon>
        <taxon>Fungi</taxon>
        <taxon>Dikarya</taxon>
        <taxon>Ascomycota</taxon>
        <taxon>Pezizomycotina</taxon>
        <taxon>Eurotiomycetes</taxon>
        <taxon>Eurotiomycetidae</taxon>
        <taxon>Eurotiales</taxon>
        <taxon>Aspergillaceae</taxon>
        <taxon>Penicillium</taxon>
    </lineage>
</organism>
<dbReference type="AlphaFoldDB" id="A0AAI9TC28"/>
<name>A0AAI9TC28_PENTH</name>
<dbReference type="Proteomes" id="UP001227192">
    <property type="component" value="Unassembled WGS sequence"/>
</dbReference>
<sequence length="68" mass="8042">MGHYELPSENRLLYTPRLAHNSRNPRRPRYFRGFAGLLLVNFINDIWPPFHPLELPGLKKHCLNNIYG</sequence>
<reference evidence="1" key="2">
    <citation type="journal article" date="2016" name="Fungal Biol.">
        <title>Ochratoxin A production by Penicillium thymicola.</title>
        <authorList>
            <person name="Nguyen H.D.T."/>
            <person name="McMullin D.R."/>
            <person name="Ponomareva E."/>
            <person name="Riley R."/>
            <person name="Pomraning K.R."/>
            <person name="Baker S.E."/>
            <person name="Seifert K.A."/>
        </authorList>
    </citation>
    <scope>NUCLEOTIDE SEQUENCE</scope>
    <source>
        <strain evidence="1">DAOM 180753</strain>
    </source>
</reference>
<protein>
    <submittedName>
        <fullName evidence="1">Uncharacterized protein</fullName>
    </submittedName>
</protein>
<proteinExistence type="predicted"/>
<keyword evidence="2" id="KW-1185">Reference proteome</keyword>
<dbReference type="EMBL" id="LACB01000362">
    <property type="protein sequence ID" value="KAJ9484176.1"/>
    <property type="molecule type" value="Genomic_DNA"/>
</dbReference>
<evidence type="ECO:0000313" key="2">
    <source>
        <dbReference type="Proteomes" id="UP001227192"/>
    </source>
</evidence>